<sequence length="211" mass="24847">MKGNIYDEMFQYVKQYLEDNDGEVFNIGYFPFRKRSEHIKRVLIWTQRLMEEETCINKEAVLVSAIFHDIGYALSLDNSTHAQNSAVLCDKYLKENGYKPDFINFVTYLVENHSNKELMKISDTPLELIILMEADLLDETGALSVVWDCMMEGSQDVQSFEKTYKHILKYSYKTLSVNPMITPKAKEFWKNKQDLMQEFIRQLSFDLDINF</sequence>
<gene>
    <name evidence="1" type="ORF">rsdtw13_24590</name>
</gene>
<evidence type="ECO:0000313" key="1">
    <source>
        <dbReference type="EMBL" id="GKX67201.1"/>
    </source>
</evidence>
<proteinExistence type="predicted"/>
<reference evidence="1" key="1">
    <citation type="journal article" date="2025" name="Int. J. Syst. Evol. Microbiol.">
        <title>Inconstantimicrobium mannanitabidum sp. nov., a novel member of the family Clostridiaceae isolated from anoxic soil under the treatment of reductive soil disinfestation.</title>
        <authorList>
            <person name="Ueki A."/>
            <person name="Tonouchi A."/>
            <person name="Honma S."/>
            <person name="Kaku N."/>
            <person name="Ueki K."/>
        </authorList>
    </citation>
    <scope>NUCLEOTIDE SEQUENCE</scope>
    <source>
        <strain evidence="1">TW13</strain>
    </source>
</reference>
<dbReference type="Proteomes" id="UP001058074">
    <property type="component" value="Unassembled WGS sequence"/>
</dbReference>
<keyword evidence="2" id="KW-1185">Reference proteome</keyword>
<dbReference type="EMBL" id="BROD01000001">
    <property type="protein sequence ID" value="GKX67201.1"/>
    <property type="molecule type" value="Genomic_DNA"/>
</dbReference>
<organism evidence="1 2">
    <name type="scientific">Inconstantimicrobium mannanitabidum</name>
    <dbReference type="NCBI Taxonomy" id="1604901"/>
    <lineage>
        <taxon>Bacteria</taxon>
        <taxon>Bacillati</taxon>
        <taxon>Bacillota</taxon>
        <taxon>Clostridia</taxon>
        <taxon>Eubacteriales</taxon>
        <taxon>Clostridiaceae</taxon>
        <taxon>Inconstantimicrobium</taxon>
    </lineage>
</organism>
<name>A0ACB5REQ2_9CLOT</name>
<accession>A0ACB5REQ2</accession>
<protein>
    <submittedName>
        <fullName evidence="1">Uncharacterized protein</fullName>
    </submittedName>
</protein>
<evidence type="ECO:0000313" key="2">
    <source>
        <dbReference type="Proteomes" id="UP001058074"/>
    </source>
</evidence>
<comment type="caution">
    <text evidence="1">The sequence shown here is derived from an EMBL/GenBank/DDBJ whole genome shotgun (WGS) entry which is preliminary data.</text>
</comment>